<evidence type="ECO:0000256" key="7">
    <source>
        <dbReference type="ARBA" id="ARBA00023204"/>
    </source>
</evidence>
<proteinExistence type="predicted"/>
<keyword evidence="9" id="KW-0548">Nucleotidyltransferase</keyword>
<dbReference type="InterPro" id="IPR005122">
    <property type="entry name" value="Uracil-DNA_glycosylase-like"/>
</dbReference>
<dbReference type="KEGG" id="dat:HRM2_27620"/>
<keyword evidence="5" id="KW-0408">Iron</keyword>
<evidence type="ECO:0000256" key="5">
    <source>
        <dbReference type="ARBA" id="ARBA00023004"/>
    </source>
</evidence>
<dbReference type="OrthoDB" id="5290748at2"/>
<dbReference type="Proteomes" id="UP000000442">
    <property type="component" value="Chromosome"/>
</dbReference>
<dbReference type="GO" id="GO:0051539">
    <property type="term" value="F:4 iron, 4 sulfur cluster binding"/>
    <property type="evidence" value="ECO:0007669"/>
    <property type="project" value="UniProtKB-KW"/>
</dbReference>
<dbReference type="InterPro" id="IPR036895">
    <property type="entry name" value="Uracil-DNA_glycosylase-like_sf"/>
</dbReference>
<keyword evidence="4" id="KW-0378">Hydrolase</keyword>
<dbReference type="PANTHER" id="PTHR33693:SF1">
    <property type="entry name" value="TYPE-4 URACIL-DNA GLYCOSYLASE"/>
    <property type="match status" value="1"/>
</dbReference>
<dbReference type="EMBL" id="CP001087">
    <property type="protein sequence ID" value="ACN15852.1"/>
    <property type="molecule type" value="Genomic_DNA"/>
</dbReference>
<evidence type="ECO:0000313" key="9">
    <source>
        <dbReference type="EMBL" id="ACN15852.1"/>
    </source>
</evidence>
<dbReference type="SUPFAM" id="SSF52141">
    <property type="entry name" value="Uracil-DNA glycosylase-like"/>
    <property type="match status" value="1"/>
</dbReference>
<accession>C0QJ39</accession>
<evidence type="ECO:0000256" key="1">
    <source>
        <dbReference type="ARBA" id="ARBA00022485"/>
    </source>
</evidence>
<sequence>MNVANPKAALGAEFLELIKGAKAYLMFRQGISPCDLDISRQSLDIVRSWNLAAKTAEPQGSKRVAPGLRGEGDPNAELFIVTEQSQRGVSPYAGDAGELFLKILGAIDLTREKVYITALPASGPMTGALERIKREINRVNPTVICTLGGRAAQAMLDRRDPLQELRGRFHDFNTIPLMPTFHPKTLIHDVARKRPVWEDMKMIKARLGS</sequence>
<evidence type="ECO:0000256" key="2">
    <source>
        <dbReference type="ARBA" id="ARBA00022723"/>
    </source>
</evidence>
<keyword evidence="2" id="KW-0479">Metal-binding</keyword>
<keyword evidence="10" id="KW-1185">Reference proteome</keyword>
<evidence type="ECO:0000256" key="3">
    <source>
        <dbReference type="ARBA" id="ARBA00022763"/>
    </source>
</evidence>
<dbReference type="PANTHER" id="PTHR33693">
    <property type="entry name" value="TYPE-5 URACIL-DNA GLYCOSYLASE"/>
    <property type="match status" value="1"/>
</dbReference>
<keyword evidence="9" id="KW-0808">Transferase</keyword>
<dbReference type="STRING" id="177437.HRM2_27620"/>
<organism evidence="9 10">
    <name type="scientific">Desulforapulum autotrophicum (strain ATCC 43914 / DSM 3382 / VKM B-1955 / HRM2)</name>
    <name type="common">Desulfobacterium autotrophicum</name>
    <dbReference type="NCBI Taxonomy" id="177437"/>
    <lineage>
        <taxon>Bacteria</taxon>
        <taxon>Pseudomonadati</taxon>
        <taxon>Thermodesulfobacteriota</taxon>
        <taxon>Desulfobacteria</taxon>
        <taxon>Desulfobacterales</taxon>
        <taxon>Desulfobacteraceae</taxon>
        <taxon>Desulforapulum</taxon>
    </lineage>
</organism>
<name>C0QJ39_DESAH</name>
<keyword evidence="6" id="KW-0411">Iron-sulfur</keyword>
<reference evidence="9 10" key="1">
    <citation type="journal article" date="2009" name="Environ. Microbiol.">
        <title>Genome sequence of Desulfobacterium autotrophicum HRM2, a marine sulfate reducer oxidizing organic carbon completely to carbon dioxide.</title>
        <authorList>
            <person name="Strittmatter A.W."/>
            <person name="Liesegang H."/>
            <person name="Rabus R."/>
            <person name="Decker I."/>
            <person name="Amann J."/>
            <person name="Andres S."/>
            <person name="Henne A."/>
            <person name="Fricke W.F."/>
            <person name="Martinez-Arias R."/>
            <person name="Bartels D."/>
            <person name="Goesmann A."/>
            <person name="Krause L."/>
            <person name="Puehler A."/>
            <person name="Klenk H.P."/>
            <person name="Richter M."/>
            <person name="Schuler M."/>
            <person name="Gloeckner F.O."/>
            <person name="Meyerdierks A."/>
            <person name="Gottschalk G."/>
            <person name="Amann R."/>
        </authorList>
    </citation>
    <scope>NUCLEOTIDE SEQUENCE [LARGE SCALE GENOMIC DNA]</scope>
    <source>
        <strain evidence="10">ATCC 43914 / DSM 3382 / HRM2</strain>
    </source>
</reference>
<feature type="domain" description="Uracil-DNA glycosylase-like" evidence="8">
    <location>
        <begin position="70"/>
        <end position="200"/>
    </location>
</feature>
<evidence type="ECO:0000313" key="10">
    <source>
        <dbReference type="Proteomes" id="UP000000442"/>
    </source>
</evidence>
<dbReference type="GO" id="GO:0046872">
    <property type="term" value="F:metal ion binding"/>
    <property type="evidence" value="ECO:0007669"/>
    <property type="project" value="UniProtKB-KW"/>
</dbReference>
<keyword evidence="3" id="KW-0227">DNA damage</keyword>
<protein>
    <submittedName>
        <fullName evidence="9">Predicted phage SPO1 DNA polymerase-related protein</fullName>
        <ecNumber evidence="9">2.7.7.7</ecNumber>
    </submittedName>
</protein>
<dbReference type="CDD" id="cd10030">
    <property type="entry name" value="UDG-F4_TTUDGA_SPO1dp_like"/>
    <property type="match status" value="1"/>
</dbReference>
<dbReference type="EC" id="2.7.7.7" evidence="9"/>
<dbReference type="Pfam" id="PF03167">
    <property type="entry name" value="UDG"/>
    <property type="match status" value="1"/>
</dbReference>
<dbReference type="GO" id="GO:0097506">
    <property type="term" value="F:deaminated base DNA N-glycosylase activity"/>
    <property type="evidence" value="ECO:0007669"/>
    <property type="project" value="UniProtKB-ARBA"/>
</dbReference>
<evidence type="ECO:0000256" key="6">
    <source>
        <dbReference type="ARBA" id="ARBA00023014"/>
    </source>
</evidence>
<evidence type="ECO:0000256" key="4">
    <source>
        <dbReference type="ARBA" id="ARBA00022801"/>
    </source>
</evidence>
<dbReference type="AlphaFoldDB" id="C0QJ39"/>
<evidence type="ECO:0000259" key="8">
    <source>
        <dbReference type="Pfam" id="PF03167"/>
    </source>
</evidence>
<dbReference type="eggNOG" id="COG1573">
    <property type="taxonomic scope" value="Bacteria"/>
</dbReference>
<gene>
    <name evidence="9" type="ordered locus">HRM2_27620</name>
</gene>
<dbReference type="GO" id="GO:0006281">
    <property type="term" value="P:DNA repair"/>
    <property type="evidence" value="ECO:0007669"/>
    <property type="project" value="UniProtKB-KW"/>
</dbReference>
<dbReference type="InterPro" id="IPR051536">
    <property type="entry name" value="UDG_Type-4/5"/>
</dbReference>
<keyword evidence="1" id="KW-0004">4Fe-4S</keyword>
<dbReference type="RefSeq" id="WP_015904615.1">
    <property type="nucleotide sequence ID" value="NC_012108.1"/>
</dbReference>
<dbReference type="Gene3D" id="3.40.470.10">
    <property type="entry name" value="Uracil-DNA glycosylase-like domain"/>
    <property type="match status" value="1"/>
</dbReference>
<keyword evidence="7" id="KW-0234">DNA repair</keyword>
<dbReference type="GO" id="GO:0003887">
    <property type="term" value="F:DNA-directed DNA polymerase activity"/>
    <property type="evidence" value="ECO:0007669"/>
    <property type="project" value="UniProtKB-EC"/>
</dbReference>
<dbReference type="HOGENOM" id="CLU_044815_1_3_7"/>